<keyword evidence="2" id="KW-0808">Transferase</keyword>
<evidence type="ECO:0000313" key="3">
    <source>
        <dbReference type="Proteomes" id="UP000501868"/>
    </source>
</evidence>
<dbReference type="PANTHER" id="PTHR41700:SF1">
    <property type="entry name" value="N-ACETYLTRANSFERASE DOMAIN-CONTAINING PROTEIN"/>
    <property type="match status" value="1"/>
</dbReference>
<dbReference type="SUPFAM" id="SSF55729">
    <property type="entry name" value="Acyl-CoA N-acyltransferases (Nat)"/>
    <property type="match status" value="1"/>
</dbReference>
<evidence type="ECO:0000259" key="1">
    <source>
        <dbReference type="PROSITE" id="PS51186"/>
    </source>
</evidence>
<dbReference type="InterPro" id="IPR016181">
    <property type="entry name" value="Acyl_CoA_acyltransferase"/>
</dbReference>
<dbReference type="Proteomes" id="UP000501868">
    <property type="component" value="Chromosome"/>
</dbReference>
<organism evidence="2 3">
    <name type="scientific">Priestia megaterium</name>
    <name type="common">Bacillus megaterium</name>
    <dbReference type="NCBI Taxonomy" id="1404"/>
    <lineage>
        <taxon>Bacteria</taxon>
        <taxon>Bacillati</taxon>
        <taxon>Bacillota</taxon>
        <taxon>Bacilli</taxon>
        <taxon>Bacillales</taxon>
        <taxon>Bacillaceae</taxon>
        <taxon>Priestia</taxon>
    </lineage>
</organism>
<name>A0A6H1P6W0_PRIMG</name>
<dbReference type="PANTHER" id="PTHR41700">
    <property type="entry name" value="GCN5-RELATED N-ACETYLTRANSFERASE"/>
    <property type="match status" value="1"/>
</dbReference>
<reference evidence="2 3" key="1">
    <citation type="submission" date="2020-04" db="EMBL/GenBank/DDBJ databases">
        <title>Genome-Wide Identification of 5-Methylcytosine Sites in Bacterial Genomes By High-Throughput Sequencing of MspJI Restriction Fragments.</title>
        <authorList>
            <person name="Wu V."/>
        </authorList>
    </citation>
    <scope>NUCLEOTIDE SEQUENCE [LARGE SCALE GENOMIC DNA]</scope>
    <source>
        <strain evidence="2 3">S2</strain>
    </source>
</reference>
<dbReference type="PROSITE" id="PS51186">
    <property type="entry name" value="GNAT"/>
    <property type="match status" value="1"/>
</dbReference>
<dbReference type="GO" id="GO:0016747">
    <property type="term" value="F:acyltransferase activity, transferring groups other than amino-acyl groups"/>
    <property type="evidence" value="ECO:0007669"/>
    <property type="project" value="InterPro"/>
</dbReference>
<dbReference type="InterPro" id="IPR038764">
    <property type="entry name" value="GNAT_N_AcTrfase_prd"/>
</dbReference>
<dbReference type="AlphaFoldDB" id="A0A6H1P6W0"/>
<dbReference type="Gene3D" id="3.40.630.30">
    <property type="match status" value="1"/>
</dbReference>
<proteinExistence type="predicted"/>
<feature type="domain" description="N-acetyltransferase" evidence="1">
    <location>
        <begin position="7"/>
        <end position="151"/>
    </location>
</feature>
<dbReference type="EMBL" id="CP051128">
    <property type="protein sequence ID" value="QIZ09258.1"/>
    <property type="molecule type" value="Genomic_DNA"/>
</dbReference>
<accession>A0A6H1P6W0</accession>
<reference evidence="2 3" key="2">
    <citation type="submission" date="2020-04" db="EMBL/GenBank/DDBJ databases">
        <authorList>
            <person name="Fomenkov A."/>
            <person name="Anton B.P."/>
            <person name="Roberts R.J."/>
        </authorList>
    </citation>
    <scope>NUCLEOTIDE SEQUENCE [LARGE SCALE GENOMIC DNA]</scope>
    <source>
        <strain evidence="2 3">S2</strain>
    </source>
</reference>
<dbReference type="Pfam" id="PF00583">
    <property type="entry name" value="Acetyltransf_1"/>
    <property type="match status" value="1"/>
</dbReference>
<protein>
    <submittedName>
        <fullName evidence="2">GNAT family N-acetyltransferase</fullName>
    </submittedName>
</protein>
<gene>
    <name evidence="2" type="ORF">HFZ78_23250</name>
</gene>
<sequence>MDLQKLITIRMLHTAEELTAVRDLESLVWADEDPVPVNHSIAVVKNGGMVIGAFSGTRLIGFQYSFPGFDGTKVYLCSHSMGIHPDFRKMGIGEKLKLKQREEARKMGYQLITWTYDPLETVNGYLNLSKLGGVCTQYIENCYGEMPDILNAGLPSDRFLVEWNIAEETSKRMEGFVDNHEVPLLIQVDEDAEGLPVPKDIFLDSEGDAWANLLYVPVPNQFQTIKSNNLNAALEWRMKTREVFTHYMSKGWTVTALRKSDQPYLHHYVLTRNILNGVRYK</sequence>
<dbReference type="InterPro" id="IPR000182">
    <property type="entry name" value="GNAT_dom"/>
</dbReference>
<evidence type="ECO:0000313" key="2">
    <source>
        <dbReference type="EMBL" id="QIZ09258.1"/>
    </source>
</evidence>
<dbReference type="CDD" id="cd04301">
    <property type="entry name" value="NAT_SF"/>
    <property type="match status" value="1"/>
</dbReference>